<keyword evidence="1" id="KW-0472">Membrane</keyword>
<gene>
    <name evidence="2" type="ORF">E7Z59_05600</name>
</gene>
<dbReference type="Proteomes" id="UP000305939">
    <property type="component" value="Unassembled WGS sequence"/>
</dbReference>
<proteinExistence type="predicted"/>
<dbReference type="EMBL" id="SSMC01000001">
    <property type="protein sequence ID" value="THD69802.1"/>
    <property type="molecule type" value="Genomic_DNA"/>
</dbReference>
<protein>
    <submittedName>
        <fullName evidence="2">Uncharacterized protein</fullName>
    </submittedName>
</protein>
<name>A0A4S3M3P5_9FLAO</name>
<feature type="transmembrane region" description="Helical" evidence="1">
    <location>
        <begin position="66"/>
        <end position="87"/>
    </location>
</feature>
<keyword evidence="1" id="KW-0812">Transmembrane</keyword>
<feature type="transmembrane region" description="Helical" evidence="1">
    <location>
        <begin position="34"/>
        <end position="54"/>
    </location>
</feature>
<evidence type="ECO:0000313" key="2">
    <source>
        <dbReference type="EMBL" id="THD69802.1"/>
    </source>
</evidence>
<dbReference type="AlphaFoldDB" id="A0A4S3M3P5"/>
<sequence length="94" mass="10351">MRSIRIFPILLITTVLLLIPFIAMQFTAEVNWSGFDFMIMAILLTGCGLTIEVIRVKTSGGQKRVLLTLLAILLFLLLWAELAIGVFNSPIAGS</sequence>
<reference evidence="2 3" key="1">
    <citation type="submission" date="2019-04" db="EMBL/GenBank/DDBJ databases">
        <title>Draft genome sequence of Robertkochia marina CC-AMO-30D.</title>
        <authorList>
            <person name="Hameed A."/>
            <person name="Lin S.-Y."/>
            <person name="Shahina M."/>
            <person name="Lai W.-A."/>
            <person name="Young C.-C."/>
        </authorList>
    </citation>
    <scope>NUCLEOTIDE SEQUENCE [LARGE SCALE GENOMIC DNA]</scope>
    <source>
        <strain evidence="2 3">CC-AMO-30D</strain>
    </source>
</reference>
<dbReference type="RefSeq" id="WP_136335292.1">
    <property type="nucleotide sequence ID" value="NZ_QXMP01000002.1"/>
</dbReference>
<keyword evidence="3" id="KW-1185">Reference proteome</keyword>
<feature type="transmembrane region" description="Helical" evidence="1">
    <location>
        <begin position="7"/>
        <end position="28"/>
    </location>
</feature>
<evidence type="ECO:0000313" key="3">
    <source>
        <dbReference type="Proteomes" id="UP000305939"/>
    </source>
</evidence>
<keyword evidence="1" id="KW-1133">Transmembrane helix</keyword>
<accession>A0A4S3M3P5</accession>
<comment type="caution">
    <text evidence="2">The sequence shown here is derived from an EMBL/GenBank/DDBJ whole genome shotgun (WGS) entry which is preliminary data.</text>
</comment>
<dbReference type="OrthoDB" id="9813621at2"/>
<evidence type="ECO:0000256" key="1">
    <source>
        <dbReference type="SAM" id="Phobius"/>
    </source>
</evidence>
<organism evidence="2 3">
    <name type="scientific">Robertkochia marina</name>
    <dbReference type="NCBI Taxonomy" id="1227945"/>
    <lineage>
        <taxon>Bacteria</taxon>
        <taxon>Pseudomonadati</taxon>
        <taxon>Bacteroidota</taxon>
        <taxon>Flavobacteriia</taxon>
        <taxon>Flavobacteriales</taxon>
        <taxon>Flavobacteriaceae</taxon>
        <taxon>Robertkochia</taxon>
    </lineage>
</organism>